<protein>
    <submittedName>
        <fullName evidence="1">Uncharacterized protein</fullName>
    </submittedName>
</protein>
<dbReference type="Gramene" id="OMP04459">
    <property type="protein sequence ID" value="OMP04459"/>
    <property type="gene ID" value="CCACVL1_02160"/>
</dbReference>
<evidence type="ECO:0000313" key="2">
    <source>
        <dbReference type="Proteomes" id="UP000188268"/>
    </source>
</evidence>
<organism evidence="1 2">
    <name type="scientific">Corchorus capsularis</name>
    <name type="common">Jute</name>
    <dbReference type="NCBI Taxonomy" id="210143"/>
    <lineage>
        <taxon>Eukaryota</taxon>
        <taxon>Viridiplantae</taxon>
        <taxon>Streptophyta</taxon>
        <taxon>Embryophyta</taxon>
        <taxon>Tracheophyta</taxon>
        <taxon>Spermatophyta</taxon>
        <taxon>Magnoliopsida</taxon>
        <taxon>eudicotyledons</taxon>
        <taxon>Gunneridae</taxon>
        <taxon>Pentapetalae</taxon>
        <taxon>rosids</taxon>
        <taxon>malvids</taxon>
        <taxon>Malvales</taxon>
        <taxon>Malvaceae</taxon>
        <taxon>Grewioideae</taxon>
        <taxon>Apeibeae</taxon>
        <taxon>Corchorus</taxon>
    </lineage>
</organism>
<dbReference type="Proteomes" id="UP000188268">
    <property type="component" value="Unassembled WGS sequence"/>
</dbReference>
<dbReference type="EMBL" id="AWWV01005716">
    <property type="protein sequence ID" value="OMP04459.1"/>
    <property type="molecule type" value="Genomic_DNA"/>
</dbReference>
<comment type="caution">
    <text evidence="1">The sequence shown here is derived from an EMBL/GenBank/DDBJ whole genome shotgun (WGS) entry which is preliminary data.</text>
</comment>
<feature type="non-terminal residue" evidence="1">
    <location>
        <position position="1"/>
    </location>
</feature>
<dbReference type="OrthoDB" id="414569at2759"/>
<gene>
    <name evidence="1" type="ORF">CCACVL1_02160</name>
</gene>
<accession>A0A1R3KBP2</accession>
<dbReference type="AlphaFoldDB" id="A0A1R3KBP2"/>
<sequence length="64" mass="6860">GFHEFAEFTTEDIGTSESGLNSVVLANNGRCRNIAPIFHLAVGDRPTLFLEIIIQGVGCMHGEG</sequence>
<reference evidence="1 2" key="1">
    <citation type="submission" date="2013-09" db="EMBL/GenBank/DDBJ databases">
        <title>Corchorus capsularis genome sequencing.</title>
        <authorList>
            <person name="Alam M."/>
            <person name="Haque M.S."/>
            <person name="Islam M.S."/>
            <person name="Emdad E.M."/>
            <person name="Islam M.M."/>
            <person name="Ahmed B."/>
            <person name="Halim A."/>
            <person name="Hossen Q.M.M."/>
            <person name="Hossain M.Z."/>
            <person name="Ahmed R."/>
            <person name="Khan M.M."/>
            <person name="Islam R."/>
            <person name="Rashid M.M."/>
            <person name="Khan S.A."/>
            <person name="Rahman M.S."/>
            <person name="Alam M."/>
        </authorList>
    </citation>
    <scope>NUCLEOTIDE SEQUENCE [LARGE SCALE GENOMIC DNA]</scope>
    <source>
        <strain evidence="2">cv. CVL-1</strain>
        <tissue evidence="1">Whole seedling</tissue>
    </source>
</reference>
<evidence type="ECO:0000313" key="1">
    <source>
        <dbReference type="EMBL" id="OMP04459.1"/>
    </source>
</evidence>
<dbReference type="STRING" id="210143.A0A1R3KBP2"/>
<proteinExistence type="predicted"/>
<name>A0A1R3KBP2_COCAP</name>
<keyword evidence="2" id="KW-1185">Reference proteome</keyword>